<reference evidence="4 7" key="2">
    <citation type="submission" date="2016-11" db="EMBL/GenBank/DDBJ databases">
        <title>Genomic analysis of Caldithrix abyssi and proposal of a novel bacterial phylum Caldithrichaeota.</title>
        <authorList>
            <person name="Kublanov I."/>
            <person name="Sigalova O."/>
            <person name="Gavrilov S."/>
            <person name="Lebedinsky A."/>
            <person name="Ivanova N."/>
            <person name="Daum C."/>
            <person name="Reddy T."/>
            <person name="Klenk H.P."/>
            <person name="Goker M."/>
            <person name="Reva O."/>
            <person name="Miroshnichenko M."/>
            <person name="Kyprides N."/>
            <person name="Woyke T."/>
            <person name="Gelfand M."/>
        </authorList>
    </citation>
    <scope>NUCLEOTIDE SEQUENCE [LARGE SCALE GENOMIC DNA]</scope>
    <source>
        <strain evidence="4 7">LF13</strain>
    </source>
</reference>
<reference evidence="5 6" key="1">
    <citation type="submission" date="2011-09" db="EMBL/GenBank/DDBJ databases">
        <title>The permanent draft genome of Caldithrix abyssi DSM 13497.</title>
        <authorList>
            <consortium name="US DOE Joint Genome Institute (JGI-PGF)"/>
            <person name="Lucas S."/>
            <person name="Han J."/>
            <person name="Lapidus A."/>
            <person name="Bruce D."/>
            <person name="Goodwin L."/>
            <person name="Pitluck S."/>
            <person name="Peters L."/>
            <person name="Kyrpides N."/>
            <person name="Mavromatis K."/>
            <person name="Ivanova N."/>
            <person name="Mikhailova N."/>
            <person name="Chertkov O."/>
            <person name="Detter J.C."/>
            <person name="Tapia R."/>
            <person name="Han C."/>
            <person name="Land M."/>
            <person name="Hauser L."/>
            <person name="Markowitz V."/>
            <person name="Cheng J.-F."/>
            <person name="Hugenholtz P."/>
            <person name="Woyke T."/>
            <person name="Wu D."/>
            <person name="Spring S."/>
            <person name="Brambilla E."/>
            <person name="Klenk H.-P."/>
            <person name="Eisen J.A."/>
        </authorList>
    </citation>
    <scope>NUCLEOTIDE SEQUENCE [LARGE SCALE GENOMIC DNA]</scope>
    <source>
        <strain evidence="5 6">DSM 13497</strain>
    </source>
</reference>
<proteinExistence type="predicted"/>
<dbReference type="Proteomes" id="UP000183868">
    <property type="component" value="Chromosome"/>
</dbReference>
<dbReference type="EMBL" id="CM001402">
    <property type="protein sequence ID" value="EHO39971.1"/>
    <property type="molecule type" value="Genomic_DNA"/>
</dbReference>
<dbReference type="eggNOG" id="COG1014">
    <property type="taxonomic scope" value="Bacteria"/>
</dbReference>
<evidence type="ECO:0000313" key="7">
    <source>
        <dbReference type="Proteomes" id="UP000183868"/>
    </source>
</evidence>
<dbReference type="PaxDb" id="880073-Calab_0325"/>
<evidence type="ECO:0000313" key="4">
    <source>
        <dbReference type="EMBL" id="APF19875.1"/>
    </source>
</evidence>
<dbReference type="InterPro" id="IPR002869">
    <property type="entry name" value="Pyrv_flavodox_OxRed_cen"/>
</dbReference>
<accession>H1XPQ0</accession>
<keyword evidence="6" id="KW-1185">Reference proteome</keyword>
<organism evidence="5 6">
    <name type="scientific">Caldithrix abyssi DSM 13497</name>
    <dbReference type="NCBI Taxonomy" id="880073"/>
    <lineage>
        <taxon>Bacteria</taxon>
        <taxon>Pseudomonadati</taxon>
        <taxon>Calditrichota</taxon>
        <taxon>Calditrichia</taxon>
        <taxon>Calditrichales</taxon>
        <taxon>Calditrichaceae</taxon>
        <taxon>Caldithrix</taxon>
    </lineage>
</organism>
<dbReference type="SUPFAM" id="SSF52518">
    <property type="entry name" value="Thiamin diphosphate-binding fold (THDP-binding)"/>
    <property type="match status" value="1"/>
</dbReference>
<dbReference type="SUPFAM" id="SSF53323">
    <property type="entry name" value="Pyruvate-ferredoxin oxidoreductase, PFOR, domain III"/>
    <property type="match status" value="1"/>
</dbReference>
<name>H1XPQ0_CALAY</name>
<gene>
    <name evidence="4" type="ORF">Cabys_3127</name>
    <name evidence="5" type="ORF">Calab_0325</name>
</gene>
<feature type="domain" description="Pyruvate/ketoisovalerate oxidoreductase catalytic" evidence="2">
    <location>
        <begin position="307"/>
        <end position="468"/>
    </location>
</feature>
<dbReference type="CDD" id="cd03375">
    <property type="entry name" value="TPP_OGFOR"/>
    <property type="match status" value="1"/>
</dbReference>
<evidence type="ECO:0000259" key="2">
    <source>
        <dbReference type="Pfam" id="PF01558"/>
    </source>
</evidence>
<dbReference type="OrthoDB" id="9775140at2"/>
<dbReference type="InterPro" id="IPR051457">
    <property type="entry name" value="2-oxoacid:Fd_oxidoreductase"/>
</dbReference>
<dbReference type="RefSeq" id="WP_006926878.1">
    <property type="nucleotide sequence ID" value="NZ_CM001402.1"/>
</dbReference>
<feature type="domain" description="Thiamine pyrophosphate enzyme TPP-binding" evidence="3">
    <location>
        <begin position="69"/>
        <end position="219"/>
    </location>
</feature>
<dbReference type="GO" id="GO:0030976">
    <property type="term" value="F:thiamine pyrophosphate binding"/>
    <property type="evidence" value="ECO:0007669"/>
    <property type="project" value="InterPro"/>
</dbReference>
<dbReference type="HOGENOM" id="CLU_042621_1_1_0"/>
<dbReference type="InterPro" id="IPR019752">
    <property type="entry name" value="Pyrv/ketoisovalerate_OxRed_cat"/>
</dbReference>
<dbReference type="Gene3D" id="3.40.920.10">
    <property type="entry name" value="Pyruvate-ferredoxin oxidoreductase, PFOR, domain III"/>
    <property type="match status" value="1"/>
</dbReference>
<dbReference type="KEGG" id="caby:Cabys_3127"/>
<dbReference type="PANTHER" id="PTHR48084:SF3">
    <property type="entry name" value="SUBUNIT OF PYRUVATE:FLAVODOXIN OXIDOREDUCTASE"/>
    <property type="match status" value="1"/>
</dbReference>
<dbReference type="InterPro" id="IPR029061">
    <property type="entry name" value="THDP-binding"/>
</dbReference>
<evidence type="ECO:0000313" key="6">
    <source>
        <dbReference type="Proteomes" id="UP000004671"/>
    </source>
</evidence>
<dbReference type="GO" id="GO:0044281">
    <property type="term" value="P:small molecule metabolic process"/>
    <property type="evidence" value="ECO:0007669"/>
    <property type="project" value="UniProtKB-ARBA"/>
</dbReference>
<evidence type="ECO:0000313" key="5">
    <source>
        <dbReference type="EMBL" id="EHO39971.1"/>
    </source>
</evidence>
<dbReference type="Proteomes" id="UP000004671">
    <property type="component" value="Chromosome"/>
</dbReference>
<dbReference type="InParanoid" id="H1XPQ0"/>
<keyword evidence="5" id="KW-0670">Pyruvate</keyword>
<keyword evidence="1" id="KW-0560">Oxidoreductase</keyword>
<evidence type="ECO:0000256" key="1">
    <source>
        <dbReference type="ARBA" id="ARBA00023002"/>
    </source>
</evidence>
<dbReference type="eggNOG" id="COG1013">
    <property type="taxonomic scope" value="Bacteria"/>
</dbReference>
<dbReference type="Pfam" id="PF01558">
    <property type="entry name" value="POR"/>
    <property type="match status" value="1"/>
</dbReference>
<dbReference type="STRING" id="880073.Cabys_3127"/>
<sequence>MADKVLRKPRSFYDLYERNPSADKKMPHYCPGCGHGNVHKFIAEALDDFNVADRTIFISPVGCSVFAYYYFDTGNIQAAHGRAPAVATGIKRAHPHSIVISYQGDGDLAAIGTAEILHAANRGENITVFFINNAIYGMTGGQMAPTTLIDQKTTTTPYGRKPQNEGFPVKVAELISQLEAPVYVERVALFDNKHRAKARMAVRKAIKNQVDNLGFSLVEILSPCPSGWKMDPVDSLKWIEEEMVKVFPLGVYKDLTKEVEPYEIHEFKPDAEEIKELLGLKEETRSFKRLDVPQKYRNPEIKIAGFGGQGVLLLGAALAQAGMLQDYHVSWLPSYGPEMRGGTANCHVNIREIEIGTPVVANPSILIALNRPSLEKFESDVQPGGVIIYDSSLIDITPSRTDVEVLPIPATKMADELGNTRIANMVVLGAIAGYTNFFDLDTLFETLKAAIKRKKLIEINRKAVETGYKFGLEHRKP</sequence>
<dbReference type="Pfam" id="PF02775">
    <property type="entry name" value="TPP_enzyme_C"/>
    <property type="match status" value="1"/>
</dbReference>
<dbReference type="GO" id="GO:0045333">
    <property type="term" value="P:cellular respiration"/>
    <property type="evidence" value="ECO:0007669"/>
    <property type="project" value="UniProtKB-ARBA"/>
</dbReference>
<dbReference type="InterPro" id="IPR011766">
    <property type="entry name" value="TPP_enzyme_TPP-bd"/>
</dbReference>
<dbReference type="AlphaFoldDB" id="H1XPQ0"/>
<dbReference type="PANTHER" id="PTHR48084">
    <property type="entry name" value="2-OXOGLUTARATE OXIDOREDUCTASE SUBUNIT KORB-RELATED"/>
    <property type="match status" value="1"/>
</dbReference>
<dbReference type="EMBL" id="CP018099">
    <property type="protein sequence ID" value="APF19875.1"/>
    <property type="molecule type" value="Genomic_DNA"/>
</dbReference>
<dbReference type="Gene3D" id="3.40.50.970">
    <property type="match status" value="1"/>
</dbReference>
<dbReference type="GO" id="GO:0016625">
    <property type="term" value="F:oxidoreductase activity, acting on the aldehyde or oxo group of donors, iron-sulfur protein as acceptor"/>
    <property type="evidence" value="ECO:0007669"/>
    <property type="project" value="UniProtKB-ARBA"/>
</dbReference>
<protein>
    <submittedName>
        <fullName evidence="4">2-oxoisovalerate ferredoxin oxidoreductase beta subunit</fullName>
    </submittedName>
    <submittedName>
        <fullName evidence="5">Pyruvate/ketoisovalerate oxidoreductase</fullName>
    </submittedName>
</protein>
<evidence type="ECO:0000259" key="3">
    <source>
        <dbReference type="Pfam" id="PF02775"/>
    </source>
</evidence>